<evidence type="ECO:0000256" key="1">
    <source>
        <dbReference type="SAM" id="Coils"/>
    </source>
</evidence>
<dbReference type="PROSITE" id="PS51886">
    <property type="entry name" value="TLDC"/>
    <property type="match status" value="1"/>
</dbReference>
<dbReference type="Pfam" id="PF07534">
    <property type="entry name" value="TLD"/>
    <property type="match status" value="1"/>
</dbReference>
<dbReference type="InterPro" id="IPR006571">
    <property type="entry name" value="TLDc_dom"/>
</dbReference>
<evidence type="ECO:0000313" key="5">
    <source>
        <dbReference type="Proteomes" id="UP001149090"/>
    </source>
</evidence>
<feature type="domain" description="BTB" evidence="2">
    <location>
        <begin position="40"/>
        <end position="106"/>
    </location>
</feature>
<dbReference type="Pfam" id="PF00651">
    <property type="entry name" value="BTB"/>
    <property type="match status" value="1"/>
</dbReference>
<comment type="caution">
    <text evidence="4">The sequence shown here is derived from an EMBL/GenBank/DDBJ whole genome shotgun (WGS) entry which is preliminary data.</text>
</comment>
<dbReference type="Proteomes" id="UP001149090">
    <property type="component" value="Unassembled WGS sequence"/>
</dbReference>
<dbReference type="PANTHER" id="PTHR46965">
    <property type="entry name" value="BTB/POZ DOMAIN-CONTAINING PROTEIN 19"/>
    <property type="match status" value="1"/>
</dbReference>
<feature type="domain" description="TLDc" evidence="3">
    <location>
        <begin position="260"/>
        <end position="448"/>
    </location>
</feature>
<sequence length="448" mass="53010">MDEFIPMREIEQEPSDEEKIKNQIIEDFKTFQITTNEEFSDFKIFVGKEKTIFYAHKVILNRRSFFFREIFKQKPDLKEIEFPQIQPSIMENILIYIYKTEINFEEKDLIDFWAASFKFQLPILPNILEKQINQKINKENVIKIISLNQSIKSELIEESCLNFISNHPNDFLKDEKVFDFSENQMNKIMMNIKKQSERVIDAINFFDKWKDSKSNDLIENLKENQNQIKEILDSENQKQEKNKDSLINENKLKKPFENSTIINDLEYMQKLKEWINDDDFYNRMKLGFSAKKDGFTSEDFHKICDSKLATLAIIKTTENYIFGGFTRTGWTDNKFYWHSYDRHYSGGCIPDSKAFIYTLKNPKNDPPQKFPLRKGEEETALYYHISHGPYFGAGNDLFLHSDLQPGFIDLGYSYHLPKGLVVGSIEAQSYLTGSPDQWKVEELECYFL</sequence>
<evidence type="ECO:0000259" key="3">
    <source>
        <dbReference type="PROSITE" id="PS51886"/>
    </source>
</evidence>
<dbReference type="PANTHER" id="PTHR46965:SF1">
    <property type="entry name" value="BTB_POZ DOMAIN-CONTAINING PROTEIN 19"/>
    <property type="match status" value="1"/>
</dbReference>
<dbReference type="EMBL" id="JAPDFW010000109">
    <property type="protein sequence ID" value="KAJ5069047.1"/>
    <property type="molecule type" value="Genomic_DNA"/>
</dbReference>
<keyword evidence="5" id="KW-1185">Reference proteome</keyword>
<proteinExistence type="predicted"/>
<accession>A0A9Q0LA02</accession>
<evidence type="ECO:0000259" key="2">
    <source>
        <dbReference type="PROSITE" id="PS50097"/>
    </source>
</evidence>
<gene>
    <name evidence="4" type="ORF">M0811_11947</name>
</gene>
<dbReference type="Gene3D" id="3.30.710.10">
    <property type="entry name" value="Potassium Channel Kv1.1, Chain A"/>
    <property type="match status" value="1"/>
</dbReference>
<dbReference type="InterPro" id="IPR011333">
    <property type="entry name" value="SKP1/BTB/POZ_sf"/>
</dbReference>
<dbReference type="AlphaFoldDB" id="A0A9Q0LA02"/>
<dbReference type="CDD" id="cd18186">
    <property type="entry name" value="BTB_POZ_ZBTB_KLHL-like"/>
    <property type="match status" value="1"/>
</dbReference>
<dbReference type="SUPFAM" id="SSF54695">
    <property type="entry name" value="POZ domain"/>
    <property type="match status" value="1"/>
</dbReference>
<dbReference type="InterPro" id="IPR042846">
    <property type="entry name" value="BTBD19"/>
</dbReference>
<feature type="coiled-coil region" evidence="1">
    <location>
        <begin position="214"/>
        <end position="249"/>
    </location>
</feature>
<reference evidence="4" key="1">
    <citation type="submission" date="2022-10" db="EMBL/GenBank/DDBJ databases">
        <title>Novel sulphate-reducing endosymbionts in the free-living metamonad Anaeramoeba.</title>
        <authorList>
            <person name="Jerlstrom-Hultqvist J."/>
            <person name="Cepicka I."/>
            <person name="Gallot-Lavallee L."/>
            <person name="Salas-Leiva D."/>
            <person name="Curtis B.A."/>
            <person name="Zahonova K."/>
            <person name="Pipaliya S."/>
            <person name="Dacks J."/>
            <person name="Roger A.J."/>
        </authorList>
    </citation>
    <scope>NUCLEOTIDE SEQUENCE</scope>
    <source>
        <strain evidence="4">BMAN</strain>
    </source>
</reference>
<dbReference type="PROSITE" id="PS50097">
    <property type="entry name" value="BTB"/>
    <property type="match status" value="1"/>
</dbReference>
<evidence type="ECO:0000313" key="4">
    <source>
        <dbReference type="EMBL" id="KAJ5069047.1"/>
    </source>
</evidence>
<keyword evidence="1" id="KW-0175">Coiled coil</keyword>
<name>A0A9Q0LA02_ANAIG</name>
<dbReference type="InterPro" id="IPR000210">
    <property type="entry name" value="BTB/POZ_dom"/>
</dbReference>
<dbReference type="SMART" id="SM00225">
    <property type="entry name" value="BTB"/>
    <property type="match status" value="1"/>
</dbReference>
<organism evidence="4 5">
    <name type="scientific">Anaeramoeba ignava</name>
    <name type="common">Anaerobic marine amoeba</name>
    <dbReference type="NCBI Taxonomy" id="1746090"/>
    <lineage>
        <taxon>Eukaryota</taxon>
        <taxon>Metamonada</taxon>
        <taxon>Anaeramoebidae</taxon>
        <taxon>Anaeramoeba</taxon>
    </lineage>
</organism>
<protein>
    <submittedName>
        <fullName evidence="4">Btb-domain-containing protein</fullName>
    </submittedName>
</protein>
<dbReference type="OrthoDB" id="624345at2759"/>